<evidence type="ECO:0000256" key="3">
    <source>
        <dbReference type="ARBA" id="ARBA00022679"/>
    </source>
</evidence>
<dbReference type="OrthoDB" id="9977870at2759"/>
<evidence type="ECO:0000256" key="7">
    <source>
        <dbReference type="ARBA" id="ARBA00022786"/>
    </source>
</evidence>
<dbReference type="GO" id="GO:0008270">
    <property type="term" value="F:zinc ion binding"/>
    <property type="evidence" value="ECO:0007669"/>
    <property type="project" value="UniProtKB-KW"/>
</dbReference>
<reference evidence="12" key="2">
    <citation type="submission" date="2015-01" db="EMBL/GenBank/DDBJ databases">
        <title>Evolutionary Origins and Diversification of the Mycorrhizal Mutualists.</title>
        <authorList>
            <consortium name="DOE Joint Genome Institute"/>
            <consortium name="Mycorrhizal Genomics Consortium"/>
            <person name="Kohler A."/>
            <person name="Kuo A."/>
            <person name="Nagy L.G."/>
            <person name="Floudas D."/>
            <person name="Copeland A."/>
            <person name="Barry K.W."/>
            <person name="Cichocki N."/>
            <person name="Veneault-Fourrey C."/>
            <person name="LaButti K."/>
            <person name="Lindquist E.A."/>
            <person name="Lipzen A."/>
            <person name="Lundell T."/>
            <person name="Morin E."/>
            <person name="Murat C."/>
            <person name="Riley R."/>
            <person name="Ohm R."/>
            <person name="Sun H."/>
            <person name="Tunlid A."/>
            <person name="Henrissat B."/>
            <person name="Grigoriev I.V."/>
            <person name="Hibbett D.S."/>
            <person name="Martin F."/>
        </authorList>
    </citation>
    <scope>NUCLEOTIDE SEQUENCE [LARGE SCALE GENOMIC DNA]</scope>
    <source>
        <strain evidence="12">UH-Slu-Lm8-n1</strain>
    </source>
</reference>
<dbReference type="SUPFAM" id="SSF57850">
    <property type="entry name" value="RING/U-box"/>
    <property type="match status" value="2"/>
</dbReference>
<dbReference type="InterPro" id="IPR044066">
    <property type="entry name" value="TRIAD_supradom"/>
</dbReference>
<dbReference type="Proteomes" id="UP000054485">
    <property type="component" value="Unassembled WGS sequence"/>
</dbReference>
<evidence type="ECO:0000256" key="5">
    <source>
        <dbReference type="ARBA" id="ARBA00022737"/>
    </source>
</evidence>
<dbReference type="InterPro" id="IPR031127">
    <property type="entry name" value="E3_UB_ligase_RBR"/>
</dbReference>
<evidence type="ECO:0000256" key="4">
    <source>
        <dbReference type="ARBA" id="ARBA00022723"/>
    </source>
</evidence>
<evidence type="ECO:0000256" key="6">
    <source>
        <dbReference type="ARBA" id="ARBA00022771"/>
    </source>
</evidence>
<evidence type="ECO:0000256" key="9">
    <source>
        <dbReference type="SAM" id="MobiDB-lite"/>
    </source>
</evidence>
<feature type="domain" description="RING-type" evidence="10">
    <location>
        <begin position="152"/>
        <end position="346"/>
    </location>
</feature>
<dbReference type="InterPro" id="IPR002867">
    <property type="entry name" value="IBR_dom"/>
</dbReference>
<feature type="compositionally biased region" description="Low complexity" evidence="9">
    <location>
        <begin position="95"/>
        <end position="108"/>
    </location>
</feature>
<dbReference type="GO" id="GO:0016567">
    <property type="term" value="P:protein ubiquitination"/>
    <property type="evidence" value="ECO:0007669"/>
    <property type="project" value="InterPro"/>
</dbReference>
<keyword evidence="7" id="KW-0833">Ubl conjugation pathway</keyword>
<dbReference type="CDD" id="cd22584">
    <property type="entry name" value="Rcat_RBR_unk"/>
    <property type="match status" value="1"/>
</dbReference>
<name>A0A0D0AAV0_9AGAM</name>
<feature type="region of interest" description="Disordered" evidence="9">
    <location>
        <begin position="88"/>
        <end position="108"/>
    </location>
</feature>
<evidence type="ECO:0000256" key="8">
    <source>
        <dbReference type="ARBA" id="ARBA00022833"/>
    </source>
</evidence>
<evidence type="ECO:0000256" key="1">
    <source>
        <dbReference type="ARBA" id="ARBA00001798"/>
    </source>
</evidence>
<keyword evidence="6" id="KW-0863">Zinc-finger</keyword>
<dbReference type="PROSITE" id="PS51873">
    <property type="entry name" value="TRIAD"/>
    <property type="match status" value="1"/>
</dbReference>
<feature type="region of interest" description="Disordered" evidence="9">
    <location>
        <begin position="366"/>
        <end position="401"/>
    </location>
</feature>
<evidence type="ECO:0000313" key="12">
    <source>
        <dbReference type="Proteomes" id="UP000054485"/>
    </source>
</evidence>
<dbReference type="STRING" id="930992.A0A0D0AAV0"/>
<proteinExistence type="predicted"/>
<keyword evidence="5" id="KW-0677">Repeat</keyword>
<keyword evidence="8" id="KW-0862">Zinc</keyword>
<sequence>MNVAGPSRPRLVPGPRDRDNYEEDLTRMIGQLDLTDVERLQTLYDNRLHRGEGLTDREVAFALLMQNARELAEFNADRTLAQRLAVEEPDPAPGPATVAPQPTVRTTTAQTQTWGQWFASFFSPTESSGQTTPPANPVQAPTAAARPALRATGHDCVICQDPIFGAEVRAPCGHFYDIGCITDLFQSATRDESLYPPRCCRQNIPLPQVRPHLTQTVLAEFTLKAQEFGTMKRVYCVAPTCSRFLGPLHEGFLSKVFTCPSPTCNTTTCGKCRGRYEGFTTHFCTPDAETEQVLTLSRASGWARCPGCAQMIELNMGCFHMTCRCKTEFCYMCKALWKTCRCPQWDEARLLAAAERRVDAQLPPARHAQPANPFRQAPPARQPVPAAGVARNQPINLPRPAPAPVVNIRPADPPQQAPVAGWRFGTIPPRLAPAPVVNIRPADPPPQQAPVAGRRARTQPTNPPPAPVPVVNVHPADPPQQAPVRCWRARTQPTDTPPAPAPVVNIRPADPPQQAPVAGWRFGTIPPRPAPAPVVNIRPVDPPQQAPVRCWRARTQPTNPPPAPAPAPAAPLTVPPTMTLHREEPAPAVLPVPRSNAWRSRRSKAAVTEPQPASDIVTPGLDRNAAVRQRLIRETMERLRVDHDCDHTTWRYRCGGGRCESCEKHLPLYLFRCAGCQMHACNRCRRNRL</sequence>
<evidence type="ECO:0000256" key="2">
    <source>
        <dbReference type="ARBA" id="ARBA00012251"/>
    </source>
</evidence>
<dbReference type="PANTHER" id="PTHR11685">
    <property type="entry name" value="RBR FAMILY RING FINGER AND IBR DOMAIN-CONTAINING"/>
    <property type="match status" value="1"/>
</dbReference>
<reference evidence="11 12" key="1">
    <citation type="submission" date="2014-04" db="EMBL/GenBank/DDBJ databases">
        <authorList>
            <consortium name="DOE Joint Genome Institute"/>
            <person name="Kuo A."/>
            <person name="Ruytinx J."/>
            <person name="Rineau F."/>
            <person name="Colpaert J."/>
            <person name="Kohler A."/>
            <person name="Nagy L.G."/>
            <person name="Floudas D."/>
            <person name="Copeland A."/>
            <person name="Barry K.W."/>
            <person name="Cichocki N."/>
            <person name="Veneault-Fourrey C."/>
            <person name="LaButti K."/>
            <person name="Lindquist E.A."/>
            <person name="Lipzen A."/>
            <person name="Lundell T."/>
            <person name="Morin E."/>
            <person name="Murat C."/>
            <person name="Sun H."/>
            <person name="Tunlid A."/>
            <person name="Henrissat B."/>
            <person name="Grigoriev I.V."/>
            <person name="Hibbett D.S."/>
            <person name="Martin F."/>
            <person name="Nordberg H.P."/>
            <person name="Cantor M.N."/>
            <person name="Hua S.X."/>
        </authorList>
    </citation>
    <scope>NUCLEOTIDE SEQUENCE [LARGE SCALE GENOMIC DNA]</scope>
    <source>
        <strain evidence="11 12">UH-Slu-Lm8-n1</strain>
    </source>
</reference>
<keyword evidence="4" id="KW-0479">Metal-binding</keyword>
<feature type="region of interest" description="Disordered" evidence="9">
    <location>
        <begin position="439"/>
        <end position="463"/>
    </location>
</feature>
<dbReference type="GO" id="GO:0061630">
    <property type="term" value="F:ubiquitin protein ligase activity"/>
    <property type="evidence" value="ECO:0007669"/>
    <property type="project" value="UniProtKB-EC"/>
</dbReference>
<accession>A0A0D0AAV0</accession>
<dbReference type="Gene3D" id="1.20.120.1750">
    <property type="match status" value="1"/>
</dbReference>
<comment type="catalytic activity">
    <reaction evidence="1">
        <text>[E2 ubiquitin-conjugating enzyme]-S-ubiquitinyl-L-cysteine + [acceptor protein]-L-lysine = [E2 ubiquitin-conjugating enzyme]-L-cysteine + [acceptor protein]-N(6)-ubiquitinyl-L-lysine.</text>
        <dbReference type="EC" id="2.3.2.31"/>
    </reaction>
</comment>
<protein>
    <recommendedName>
        <fullName evidence="2">RBR-type E3 ubiquitin transferase</fullName>
        <ecNumber evidence="2">2.3.2.31</ecNumber>
    </recommendedName>
</protein>
<dbReference type="InterPro" id="IPR013083">
    <property type="entry name" value="Znf_RING/FYVE/PHD"/>
</dbReference>
<evidence type="ECO:0000313" key="11">
    <source>
        <dbReference type="EMBL" id="KIK38906.1"/>
    </source>
</evidence>
<dbReference type="InParanoid" id="A0A0D0AAV0"/>
<dbReference type="EMBL" id="KN835368">
    <property type="protein sequence ID" value="KIK38906.1"/>
    <property type="molecule type" value="Genomic_DNA"/>
</dbReference>
<dbReference type="HOGENOM" id="CLU_022048_7_5_1"/>
<feature type="compositionally biased region" description="Low complexity" evidence="9">
    <location>
        <begin position="368"/>
        <end position="391"/>
    </location>
</feature>
<organism evidence="11 12">
    <name type="scientific">Suillus luteus UH-Slu-Lm8-n1</name>
    <dbReference type="NCBI Taxonomy" id="930992"/>
    <lineage>
        <taxon>Eukaryota</taxon>
        <taxon>Fungi</taxon>
        <taxon>Dikarya</taxon>
        <taxon>Basidiomycota</taxon>
        <taxon>Agaricomycotina</taxon>
        <taxon>Agaricomycetes</taxon>
        <taxon>Agaricomycetidae</taxon>
        <taxon>Boletales</taxon>
        <taxon>Suillineae</taxon>
        <taxon>Suillaceae</taxon>
        <taxon>Suillus</taxon>
    </lineage>
</organism>
<keyword evidence="3" id="KW-0808">Transferase</keyword>
<dbReference type="Pfam" id="PF01485">
    <property type="entry name" value="IBR"/>
    <property type="match status" value="1"/>
</dbReference>
<keyword evidence="12" id="KW-1185">Reference proteome</keyword>
<dbReference type="Gene3D" id="3.30.40.10">
    <property type="entry name" value="Zinc/RING finger domain, C3HC4 (zinc finger)"/>
    <property type="match status" value="1"/>
</dbReference>
<dbReference type="AlphaFoldDB" id="A0A0D0AAV0"/>
<gene>
    <name evidence="11" type="ORF">CY34DRAFT_808885</name>
</gene>
<feature type="region of interest" description="Disordered" evidence="9">
    <location>
        <begin position="1"/>
        <end position="20"/>
    </location>
</feature>
<dbReference type="EC" id="2.3.2.31" evidence="2"/>
<evidence type="ECO:0000259" key="10">
    <source>
        <dbReference type="PROSITE" id="PS51873"/>
    </source>
</evidence>